<dbReference type="Pfam" id="PF03481">
    <property type="entry name" value="Sua5_C"/>
    <property type="match status" value="1"/>
</dbReference>
<name>T1CJR5_9ZZZZ</name>
<keyword evidence="9" id="KW-0067">ATP-binding</keyword>
<evidence type="ECO:0000313" key="14">
    <source>
        <dbReference type="EMBL" id="EQD67304.1"/>
    </source>
</evidence>
<sequence>MWPGPLTVILPASDAISTVARAGLDSVGIRIPDCELAIALIKRSGVPIAAPSANISTRPSSTDSEHLKHDFNGKVDAIFNGGRTRFGIESTVILPQGNKCTILRPGIYTEDDFKGIFDKVVFSEDNEQSPRSPGSKYRHYSPRKETLPSRFCRRIAKNI</sequence>
<evidence type="ECO:0000256" key="8">
    <source>
        <dbReference type="ARBA" id="ARBA00022741"/>
    </source>
</evidence>
<evidence type="ECO:0000256" key="11">
    <source>
        <dbReference type="ARBA" id="ARBA00048366"/>
    </source>
</evidence>
<keyword evidence="4" id="KW-0963">Cytoplasm</keyword>
<dbReference type="AlphaFoldDB" id="T1CJR5"/>
<dbReference type="InterPro" id="IPR017945">
    <property type="entry name" value="DHBP_synth_RibB-like_a/b_dom"/>
</dbReference>
<dbReference type="GO" id="GO:0008033">
    <property type="term" value="P:tRNA processing"/>
    <property type="evidence" value="ECO:0007669"/>
    <property type="project" value="UniProtKB-KW"/>
</dbReference>
<dbReference type="EC" id="2.7.7.87" evidence="3"/>
<evidence type="ECO:0000256" key="7">
    <source>
        <dbReference type="ARBA" id="ARBA00022695"/>
    </source>
</evidence>
<dbReference type="GO" id="GO:0000049">
    <property type="term" value="F:tRNA binding"/>
    <property type="evidence" value="ECO:0007669"/>
    <property type="project" value="TreeGrafter"/>
</dbReference>
<keyword evidence="7" id="KW-0548">Nucleotidyltransferase</keyword>
<dbReference type="GO" id="GO:0006450">
    <property type="term" value="P:regulation of translational fidelity"/>
    <property type="evidence" value="ECO:0007669"/>
    <property type="project" value="TreeGrafter"/>
</dbReference>
<dbReference type="GO" id="GO:0005737">
    <property type="term" value="C:cytoplasm"/>
    <property type="evidence" value="ECO:0007669"/>
    <property type="project" value="UniProtKB-SubCell"/>
</dbReference>
<dbReference type="InterPro" id="IPR050156">
    <property type="entry name" value="TC-AMP_synthase_SUA5"/>
</dbReference>
<dbReference type="GO" id="GO:0061710">
    <property type="term" value="F:L-threonylcarbamoyladenylate synthase"/>
    <property type="evidence" value="ECO:0007669"/>
    <property type="project" value="UniProtKB-EC"/>
</dbReference>
<organism evidence="14">
    <name type="scientific">mine drainage metagenome</name>
    <dbReference type="NCBI Taxonomy" id="410659"/>
    <lineage>
        <taxon>unclassified sequences</taxon>
        <taxon>metagenomes</taxon>
        <taxon>ecological metagenomes</taxon>
    </lineage>
</organism>
<dbReference type="InterPro" id="IPR038385">
    <property type="entry name" value="Sua5/YwlC_C"/>
</dbReference>
<evidence type="ECO:0000256" key="6">
    <source>
        <dbReference type="ARBA" id="ARBA00022694"/>
    </source>
</evidence>
<dbReference type="Pfam" id="PF01300">
    <property type="entry name" value="Sua5_yciO_yrdC"/>
    <property type="match status" value="1"/>
</dbReference>
<evidence type="ECO:0000256" key="5">
    <source>
        <dbReference type="ARBA" id="ARBA00022679"/>
    </source>
</evidence>
<dbReference type="GO" id="GO:0005524">
    <property type="term" value="F:ATP binding"/>
    <property type="evidence" value="ECO:0007669"/>
    <property type="project" value="UniProtKB-KW"/>
</dbReference>
<accession>T1CJR5</accession>
<evidence type="ECO:0000256" key="3">
    <source>
        <dbReference type="ARBA" id="ARBA00012584"/>
    </source>
</evidence>
<evidence type="ECO:0000256" key="10">
    <source>
        <dbReference type="ARBA" id="ARBA00029774"/>
    </source>
</evidence>
<evidence type="ECO:0000256" key="4">
    <source>
        <dbReference type="ARBA" id="ARBA00022490"/>
    </source>
</evidence>
<comment type="subcellular location">
    <subcellularLocation>
        <location evidence="1">Cytoplasm</location>
    </subcellularLocation>
</comment>
<protein>
    <recommendedName>
        <fullName evidence="10">L-threonylcarbamoyladenylate synthase</fullName>
        <ecNumber evidence="3">2.7.7.87</ecNumber>
    </recommendedName>
    <alternativeName>
        <fullName evidence="10">L-threonylcarbamoyladenylate synthase</fullName>
    </alternativeName>
</protein>
<dbReference type="Gene3D" id="3.90.870.10">
    <property type="entry name" value="DHBP synthase"/>
    <property type="match status" value="1"/>
</dbReference>
<dbReference type="EMBL" id="AUZX01005573">
    <property type="protein sequence ID" value="EQD67304.1"/>
    <property type="molecule type" value="Genomic_DNA"/>
</dbReference>
<feature type="domain" description="YrdC-like" evidence="13">
    <location>
        <begin position="1"/>
        <end position="108"/>
    </location>
</feature>
<dbReference type="PANTHER" id="PTHR17490">
    <property type="entry name" value="SUA5"/>
    <property type="match status" value="1"/>
</dbReference>
<dbReference type="PANTHER" id="PTHR17490:SF16">
    <property type="entry name" value="THREONYLCARBAMOYL-AMP SYNTHASE"/>
    <property type="match status" value="1"/>
</dbReference>
<keyword evidence="6" id="KW-0819">tRNA processing</keyword>
<evidence type="ECO:0000256" key="1">
    <source>
        <dbReference type="ARBA" id="ARBA00004496"/>
    </source>
</evidence>
<feature type="region of interest" description="Disordered" evidence="12">
    <location>
        <begin position="124"/>
        <end position="143"/>
    </location>
</feature>
<dbReference type="PROSITE" id="PS51163">
    <property type="entry name" value="YRDC"/>
    <property type="match status" value="1"/>
</dbReference>
<evidence type="ECO:0000256" key="12">
    <source>
        <dbReference type="SAM" id="MobiDB-lite"/>
    </source>
</evidence>
<comment type="similarity">
    <text evidence="2">Belongs to the SUA5 family.</text>
</comment>
<dbReference type="Gene3D" id="3.40.50.11030">
    <property type="entry name" value="Threonylcarbamoyl-AMP synthase, C-terminal domain"/>
    <property type="match status" value="1"/>
</dbReference>
<keyword evidence="8" id="KW-0547">Nucleotide-binding</keyword>
<comment type="caution">
    <text evidence="14">The sequence shown here is derived from an EMBL/GenBank/DDBJ whole genome shotgun (WGS) entry which is preliminary data.</text>
</comment>
<reference evidence="14" key="2">
    <citation type="journal article" date="2014" name="ISME J.">
        <title>Microbial stratification in low pH oxic and suboxic macroscopic growths along an acid mine drainage.</title>
        <authorList>
            <person name="Mendez-Garcia C."/>
            <person name="Mesa V."/>
            <person name="Sprenger R.R."/>
            <person name="Richter M."/>
            <person name="Diez M.S."/>
            <person name="Solano J."/>
            <person name="Bargiela R."/>
            <person name="Golyshina O.V."/>
            <person name="Manteca A."/>
            <person name="Ramos J.L."/>
            <person name="Gallego J.R."/>
            <person name="Llorente I."/>
            <person name="Martins Dos Santos V.A."/>
            <person name="Jensen O.N."/>
            <person name="Pelaez A.I."/>
            <person name="Sanchez J."/>
            <person name="Ferrer M."/>
        </authorList>
    </citation>
    <scope>NUCLEOTIDE SEQUENCE</scope>
</reference>
<proteinExistence type="inferred from homology"/>
<dbReference type="GO" id="GO:0003725">
    <property type="term" value="F:double-stranded RNA binding"/>
    <property type="evidence" value="ECO:0007669"/>
    <property type="project" value="InterPro"/>
</dbReference>
<dbReference type="SUPFAM" id="SSF55821">
    <property type="entry name" value="YrdC/RibB"/>
    <property type="match status" value="1"/>
</dbReference>
<evidence type="ECO:0000256" key="2">
    <source>
        <dbReference type="ARBA" id="ARBA00007663"/>
    </source>
</evidence>
<keyword evidence="5" id="KW-0808">Transferase</keyword>
<comment type="catalytic activity">
    <reaction evidence="11">
        <text>L-threonine + hydrogencarbonate + ATP = L-threonylcarbamoyladenylate + diphosphate + H2O</text>
        <dbReference type="Rhea" id="RHEA:36407"/>
        <dbReference type="ChEBI" id="CHEBI:15377"/>
        <dbReference type="ChEBI" id="CHEBI:17544"/>
        <dbReference type="ChEBI" id="CHEBI:30616"/>
        <dbReference type="ChEBI" id="CHEBI:33019"/>
        <dbReference type="ChEBI" id="CHEBI:57926"/>
        <dbReference type="ChEBI" id="CHEBI:73682"/>
        <dbReference type="EC" id="2.7.7.87"/>
    </reaction>
</comment>
<dbReference type="InterPro" id="IPR005145">
    <property type="entry name" value="Sua5_C"/>
</dbReference>
<dbReference type="InterPro" id="IPR006070">
    <property type="entry name" value="Sua5-like_dom"/>
</dbReference>
<evidence type="ECO:0000259" key="13">
    <source>
        <dbReference type="PROSITE" id="PS51163"/>
    </source>
</evidence>
<reference evidence="14" key="1">
    <citation type="submission" date="2013-08" db="EMBL/GenBank/DDBJ databases">
        <authorList>
            <person name="Mendez C."/>
            <person name="Richter M."/>
            <person name="Ferrer M."/>
            <person name="Sanchez J."/>
        </authorList>
    </citation>
    <scope>NUCLEOTIDE SEQUENCE</scope>
</reference>
<gene>
    <name evidence="14" type="ORF">B1A_07764</name>
</gene>
<evidence type="ECO:0000256" key="9">
    <source>
        <dbReference type="ARBA" id="ARBA00022840"/>
    </source>
</evidence>